<evidence type="ECO:0000313" key="4">
    <source>
        <dbReference type="Proteomes" id="UP001386955"/>
    </source>
</evidence>
<feature type="signal peptide" evidence="2">
    <location>
        <begin position="1"/>
        <end position="22"/>
    </location>
</feature>
<sequence length="67" mass="6818">MEMGKAAFVLLFAVALISAAMAHGGHRNAEAPASHSMPAPAPKSGGVALGPFLGASLLSFVAYYLQF</sequence>
<feature type="chain" id="PRO_5042922682" evidence="2">
    <location>
        <begin position="23"/>
        <end position="67"/>
    </location>
</feature>
<keyword evidence="1" id="KW-1133">Transmembrane helix</keyword>
<gene>
    <name evidence="3" type="ORF">VNO78_13058</name>
</gene>
<keyword evidence="4" id="KW-1185">Reference proteome</keyword>
<dbReference type="PANTHER" id="PTHR34672:SF2">
    <property type="entry name" value="ARABINOGALACTAN PROTEIN 23"/>
    <property type="match status" value="1"/>
</dbReference>
<name>A0AAN9XPC4_PSOTE</name>
<dbReference type="InterPro" id="IPR044702">
    <property type="entry name" value="AGP23/40"/>
</dbReference>
<dbReference type="AlphaFoldDB" id="A0AAN9XPC4"/>
<accession>A0AAN9XPC4</accession>
<feature type="transmembrane region" description="Helical" evidence="1">
    <location>
        <begin position="46"/>
        <end position="65"/>
    </location>
</feature>
<keyword evidence="2" id="KW-0732">Signal</keyword>
<comment type="caution">
    <text evidence="3">The sequence shown here is derived from an EMBL/GenBank/DDBJ whole genome shotgun (WGS) entry which is preliminary data.</text>
</comment>
<dbReference type="Proteomes" id="UP001386955">
    <property type="component" value="Unassembled WGS sequence"/>
</dbReference>
<organism evidence="3 4">
    <name type="scientific">Psophocarpus tetragonolobus</name>
    <name type="common">Winged bean</name>
    <name type="synonym">Dolichos tetragonolobus</name>
    <dbReference type="NCBI Taxonomy" id="3891"/>
    <lineage>
        <taxon>Eukaryota</taxon>
        <taxon>Viridiplantae</taxon>
        <taxon>Streptophyta</taxon>
        <taxon>Embryophyta</taxon>
        <taxon>Tracheophyta</taxon>
        <taxon>Spermatophyta</taxon>
        <taxon>Magnoliopsida</taxon>
        <taxon>eudicotyledons</taxon>
        <taxon>Gunneridae</taxon>
        <taxon>Pentapetalae</taxon>
        <taxon>rosids</taxon>
        <taxon>fabids</taxon>
        <taxon>Fabales</taxon>
        <taxon>Fabaceae</taxon>
        <taxon>Papilionoideae</taxon>
        <taxon>50 kb inversion clade</taxon>
        <taxon>NPAAA clade</taxon>
        <taxon>indigoferoid/millettioid clade</taxon>
        <taxon>Phaseoleae</taxon>
        <taxon>Psophocarpus</taxon>
    </lineage>
</organism>
<dbReference type="PANTHER" id="PTHR34672">
    <property type="entry name" value="POLLEN-SPECIFIC ARABINOGALACTA PROTEIN BAN102"/>
    <property type="match status" value="1"/>
</dbReference>
<keyword evidence="1" id="KW-0472">Membrane</keyword>
<keyword evidence="1" id="KW-0812">Transmembrane</keyword>
<evidence type="ECO:0000313" key="3">
    <source>
        <dbReference type="EMBL" id="KAK7401513.1"/>
    </source>
</evidence>
<evidence type="ECO:0000256" key="1">
    <source>
        <dbReference type="SAM" id="Phobius"/>
    </source>
</evidence>
<protein>
    <submittedName>
        <fullName evidence="3">Uncharacterized protein</fullName>
    </submittedName>
</protein>
<evidence type="ECO:0000256" key="2">
    <source>
        <dbReference type="SAM" id="SignalP"/>
    </source>
</evidence>
<reference evidence="3 4" key="1">
    <citation type="submission" date="2024-01" db="EMBL/GenBank/DDBJ databases">
        <title>The genomes of 5 underutilized Papilionoideae crops provide insights into root nodulation and disease resistanc.</title>
        <authorList>
            <person name="Jiang F."/>
        </authorList>
    </citation>
    <scope>NUCLEOTIDE SEQUENCE [LARGE SCALE GENOMIC DNA]</scope>
    <source>
        <strain evidence="3">DUOXIRENSHENG_FW03</strain>
        <tissue evidence="3">Leaves</tissue>
    </source>
</reference>
<proteinExistence type="predicted"/>
<dbReference type="EMBL" id="JAYMYS010000003">
    <property type="protein sequence ID" value="KAK7401513.1"/>
    <property type="molecule type" value="Genomic_DNA"/>
</dbReference>